<sequence>MAKVTIRYTYDDIGYRVEFDTVTKELDVVQDSSFPAPGQLVVNGVEFGQYIYSKCDGSTLDRLRFDGGSSVEYAPELNSSQCTYTPPADGTFIRNDCQGFDLYQVVANGTGGERWGALVQTNSVACGYVAPVIRGCTNPAASNYNPSATVDDGTCVLPPPPPAEYHAVGGVLPNPIEYLIDVDPLLEGLPKKNHFIRATIHRQDGTTIGTMQGRVRNGRATLDVSSYLRPLVGTEITTAPMNVFEQPGAVYPFFVRYKEHYNGLESAEVTLANPPRLAVEAAPDDYSGSLEPYVLRDNDLTSETLRPAFTTPYLNPVCFSGLPFEVSLLIDSSMAGKPMFFERRYIDAYGSELEILSTPIQPGMVGKMVRLRMDPFPLDCGWKVELSIVDEDRSYRGSCPVAEGIKIFDKSFDFTFE</sequence>
<name>A0A3M9MPJ2_9BACT</name>
<proteinExistence type="predicted"/>
<gene>
    <name evidence="1" type="ORF">EFB08_11410</name>
</gene>
<evidence type="ECO:0000313" key="2">
    <source>
        <dbReference type="Proteomes" id="UP000272117"/>
    </source>
</evidence>
<dbReference type="AlphaFoldDB" id="A0A3M9MPJ2"/>
<dbReference type="OrthoDB" id="868495at2"/>
<dbReference type="RefSeq" id="WP_123127101.1">
    <property type="nucleotide sequence ID" value="NZ_RJJD01000006.1"/>
</dbReference>
<dbReference type="EMBL" id="RJJD01000006">
    <property type="protein sequence ID" value="RNI26618.1"/>
    <property type="molecule type" value="Genomic_DNA"/>
</dbReference>
<evidence type="ECO:0000313" key="1">
    <source>
        <dbReference type="EMBL" id="RNI26618.1"/>
    </source>
</evidence>
<reference evidence="1 2" key="1">
    <citation type="submission" date="2018-11" db="EMBL/GenBank/DDBJ databases">
        <title>Rufibacter latericius sp. nov., isolated from water in Baiyang Lake.</title>
        <authorList>
            <person name="Yang Y."/>
        </authorList>
    </citation>
    <scope>NUCLEOTIDE SEQUENCE [LARGE SCALE GENOMIC DNA]</scope>
    <source>
        <strain evidence="1 2">R-22-1c-1</strain>
    </source>
</reference>
<dbReference type="Proteomes" id="UP000272117">
    <property type="component" value="Unassembled WGS sequence"/>
</dbReference>
<comment type="caution">
    <text evidence="1">The sequence shown here is derived from an EMBL/GenBank/DDBJ whole genome shotgun (WGS) entry which is preliminary data.</text>
</comment>
<protein>
    <submittedName>
        <fullName evidence="1">Uncharacterized protein</fullName>
    </submittedName>
</protein>
<organism evidence="1 2">
    <name type="scientific">Rufibacter latericius</name>
    <dbReference type="NCBI Taxonomy" id="2487040"/>
    <lineage>
        <taxon>Bacteria</taxon>
        <taxon>Pseudomonadati</taxon>
        <taxon>Bacteroidota</taxon>
        <taxon>Cytophagia</taxon>
        <taxon>Cytophagales</taxon>
        <taxon>Hymenobacteraceae</taxon>
        <taxon>Rufibacter</taxon>
    </lineage>
</organism>
<accession>A0A3M9MPJ2</accession>
<keyword evidence="2" id="KW-1185">Reference proteome</keyword>